<organism evidence="2 3">
    <name type="scientific">Tectimicrobiota bacterium</name>
    <dbReference type="NCBI Taxonomy" id="2528274"/>
    <lineage>
        <taxon>Bacteria</taxon>
        <taxon>Pseudomonadati</taxon>
        <taxon>Nitrospinota/Tectimicrobiota group</taxon>
        <taxon>Candidatus Tectimicrobiota</taxon>
    </lineage>
</organism>
<comment type="caution">
    <text evidence="2">The sequence shown here is derived from an EMBL/GenBank/DDBJ whole genome shotgun (WGS) entry which is preliminary data.</text>
</comment>
<reference evidence="2" key="1">
    <citation type="submission" date="2020-07" db="EMBL/GenBank/DDBJ databases">
        <title>Huge and variable diversity of episymbiotic CPR bacteria and DPANN archaea in groundwater ecosystems.</title>
        <authorList>
            <person name="He C.Y."/>
            <person name="Keren R."/>
            <person name="Whittaker M."/>
            <person name="Farag I.F."/>
            <person name="Doudna J."/>
            <person name="Cate J.H.D."/>
            <person name="Banfield J.F."/>
        </authorList>
    </citation>
    <scope>NUCLEOTIDE SEQUENCE</scope>
    <source>
        <strain evidence="2">NC_groundwater_717_Ag_S-0.2um_59_8</strain>
    </source>
</reference>
<dbReference type="Pfam" id="PF07883">
    <property type="entry name" value="Cupin_2"/>
    <property type="match status" value="1"/>
</dbReference>
<dbReference type="Gene3D" id="2.60.120.10">
    <property type="entry name" value="Jelly Rolls"/>
    <property type="match status" value="1"/>
</dbReference>
<evidence type="ECO:0000313" key="2">
    <source>
        <dbReference type="EMBL" id="MBI3015762.1"/>
    </source>
</evidence>
<evidence type="ECO:0000313" key="3">
    <source>
        <dbReference type="Proteomes" id="UP000741360"/>
    </source>
</evidence>
<dbReference type="SUPFAM" id="SSF51182">
    <property type="entry name" value="RmlC-like cupins"/>
    <property type="match status" value="1"/>
</dbReference>
<dbReference type="Proteomes" id="UP000741360">
    <property type="component" value="Unassembled WGS sequence"/>
</dbReference>
<gene>
    <name evidence="2" type="ORF">HYY65_12055</name>
</gene>
<accession>A0A932GR88</accession>
<dbReference type="AlphaFoldDB" id="A0A932GR88"/>
<sequence>MPEESQNQETKWERWQKERVFVRSVVGKYGEVYRQLLAQPRVYKSKKVPFKGGPVKFGKNIINPQSATVTQAVETHIDVLAPGSYGQRHGHMNSAVFYILSGKGYDVHDGIRYDWEAGDACIVENGCVHQHFNADPNREARILVFKAKPTFLFFHLMFQKNVLYPPASPQPGFEEFKPEE</sequence>
<protein>
    <submittedName>
        <fullName evidence="2">Cupin domain-containing protein</fullName>
    </submittedName>
</protein>
<evidence type="ECO:0000259" key="1">
    <source>
        <dbReference type="Pfam" id="PF07883"/>
    </source>
</evidence>
<dbReference type="EMBL" id="JACPSX010000232">
    <property type="protein sequence ID" value="MBI3015762.1"/>
    <property type="molecule type" value="Genomic_DNA"/>
</dbReference>
<name>A0A932GR88_UNCTE</name>
<proteinExistence type="predicted"/>
<dbReference type="InterPro" id="IPR014710">
    <property type="entry name" value="RmlC-like_jellyroll"/>
</dbReference>
<dbReference type="InterPro" id="IPR011051">
    <property type="entry name" value="RmlC_Cupin_sf"/>
</dbReference>
<dbReference type="InterPro" id="IPR013096">
    <property type="entry name" value="Cupin_2"/>
</dbReference>
<feature type="domain" description="Cupin type-2" evidence="1">
    <location>
        <begin position="79"/>
        <end position="144"/>
    </location>
</feature>